<dbReference type="EMBL" id="KB445571">
    <property type="protein sequence ID" value="EMD95056.1"/>
    <property type="molecule type" value="Genomic_DNA"/>
</dbReference>
<reference evidence="2 3" key="1">
    <citation type="journal article" date="2012" name="PLoS Pathog.">
        <title>Diverse lifestyles and strategies of plant pathogenesis encoded in the genomes of eighteen Dothideomycetes fungi.</title>
        <authorList>
            <person name="Ohm R.A."/>
            <person name="Feau N."/>
            <person name="Henrissat B."/>
            <person name="Schoch C.L."/>
            <person name="Horwitz B.A."/>
            <person name="Barry K.W."/>
            <person name="Condon B.J."/>
            <person name="Copeland A.C."/>
            <person name="Dhillon B."/>
            <person name="Glaser F."/>
            <person name="Hesse C.N."/>
            <person name="Kosti I."/>
            <person name="LaButti K."/>
            <person name="Lindquist E.A."/>
            <person name="Lucas S."/>
            <person name="Salamov A.A."/>
            <person name="Bradshaw R.E."/>
            <person name="Ciuffetti L."/>
            <person name="Hamelin R.C."/>
            <person name="Kema G.H.J."/>
            <person name="Lawrence C."/>
            <person name="Scott J.A."/>
            <person name="Spatafora J.W."/>
            <person name="Turgeon B.G."/>
            <person name="de Wit P.J.G.M."/>
            <person name="Zhong S."/>
            <person name="Goodwin S.B."/>
            <person name="Grigoriev I.V."/>
        </authorList>
    </citation>
    <scope>NUCLEOTIDE SEQUENCE [LARGE SCALE GENOMIC DNA]</scope>
    <source>
        <strain evidence="3">C5 / ATCC 48332 / race O</strain>
    </source>
</reference>
<protein>
    <submittedName>
        <fullName evidence="2">Uncharacterized protein</fullName>
    </submittedName>
</protein>
<sequence>ITNDPRRKAREGNVKTTLSKSQERERERYRAKTSDPFHPHTPILFPLHNIKPLQKGPLKPATRSRPNLKRRWRVQEYADTGGPRPQATIIALGTHTCQYPKQRV</sequence>
<accession>M2UN64</accession>
<dbReference type="HOGENOM" id="CLU_2256387_0_0_1"/>
<feature type="non-terminal residue" evidence="2">
    <location>
        <position position="1"/>
    </location>
</feature>
<evidence type="ECO:0000256" key="1">
    <source>
        <dbReference type="SAM" id="MobiDB-lite"/>
    </source>
</evidence>
<organism evidence="2 3">
    <name type="scientific">Cochliobolus heterostrophus (strain C5 / ATCC 48332 / race O)</name>
    <name type="common">Southern corn leaf blight fungus</name>
    <name type="synonym">Bipolaris maydis</name>
    <dbReference type="NCBI Taxonomy" id="701091"/>
    <lineage>
        <taxon>Eukaryota</taxon>
        <taxon>Fungi</taxon>
        <taxon>Dikarya</taxon>
        <taxon>Ascomycota</taxon>
        <taxon>Pezizomycotina</taxon>
        <taxon>Dothideomycetes</taxon>
        <taxon>Pleosporomycetidae</taxon>
        <taxon>Pleosporales</taxon>
        <taxon>Pleosporineae</taxon>
        <taxon>Pleosporaceae</taxon>
        <taxon>Bipolaris</taxon>
    </lineage>
</organism>
<dbReference type="AlphaFoldDB" id="M2UN64"/>
<feature type="compositionally biased region" description="Basic and acidic residues" evidence="1">
    <location>
        <begin position="1"/>
        <end position="13"/>
    </location>
</feature>
<reference evidence="3" key="2">
    <citation type="journal article" date="2013" name="PLoS Genet.">
        <title>Comparative genome structure, secondary metabolite, and effector coding capacity across Cochliobolus pathogens.</title>
        <authorList>
            <person name="Condon B.J."/>
            <person name="Leng Y."/>
            <person name="Wu D."/>
            <person name="Bushley K.E."/>
            <person name="Ohm R.A."/>
            <person name="Otillar R."/>
            <person name="Martin J."/>
            <person name="Schackwitz W."/>
            <person name="Grimwood J."/>
            <person name="MohdZainudin N."/>
            <person name="Xue C."/>
            <person name="Wang R."/>
            <person name="Manning V.A."/>
            <person name="Dhillon B."/>
            <person name="Tu Z.J."/>
            <person name="Steffenson B.J."/>
            <person name="Salamov A."/>
            <person name="Sun H."/>
            <person name="Lowry S."/>
            <person name="LaButti K."/>
            <person name="Han J."/>
            <person name="Copeland A."/>
            <person name="Lindquist E."/>
            <person name="Barry K."/>
            <person name="Schmutz J."/>
            <person name="Baker S.E."/>
            <person name="Ciuffetti L.M."/>
            <person name="Grigoriev I.V."/>
            <person name="Zhong S."/>
            <person name="Turgeon B.G."/>
        </authorList>
    </citation>
    <scope>NUCLEOTIDE SEQUENCE [LARGE SCALE GENOMIC DNA]</scope>
    <source>
        <strain evidence="3">C5 / ATCC 48332 / race O</strain>
    </source>
</reference>
<dbReference type="OMA" id="RPQATII"/>
<dbReference type="Proteomes" id="UP000016936">
    <property type="component" value="Unassembled WGS sequence"/>
</dbReference>
<evidence type="ECO:0000313" key="3">
    <source>
        <dbReference type="Proteomes" id="UP000016936"/>
    </source>
</evidence>
<feature type="region of interest" description="Disordered" evidence="1">
    <location>
        <begin position="1"/>
        <end position="71"/>
    </location>
</feature>
<feature type="compositionally biased region" description="Basic and acidic residues" evidence="1">
    <location>
        <begin position="21"/>
        <end position="38"/>
    </location>
</feature>
<evidence type="ECO:0000313" key="2">
    <source>
        <dbReference type="EMBL" id="EMD95056.1"/>
    </source>
</evidence>
<feature type="non-terminal residue" evidence="2">
    <location>
        <position position="104"/>
    </location>
</feature>
<proteinExistence type="predicted"/>
<gene>
    <name evidence="2" type="ORF">COCHEDRAFT_1061018</name>
</gene>
<name>M2UN64_COCH5</name>
<dbReference type="OrthoDB" id="10390369at2759"/>
<keyword evidence="3" id="KW-1185">Reference proteome</keyword>